<keyword evidence="1" id="KW-0472">Membrane</keyword>
<protein>
    <recommendedName>
        <fullName evidence="4">Transmembrane protein</fullName>
    </recommendedName>
</protein>
<accession>A0A2H4UT81</accession>
<evidence type="ECO:0008006" key="4">
    <source>
        <dbReference type="Google" id="ProtNLM"/>
    </source>
</evidence>
<evidence type="ECO:0000313" key="3">
    <source>
        <dbReference type="Proteomes" id="UP000240325"/>
    </source>
</evidence>
<feature type="transmembrane region" description="Helical" evidence="1">
    <location>
        <begin position="65"/>
        <end position="84"/>
    </location>
</feature>
<keyword evidence="1" id="KW-0812">Transmembrane</keyword>
<proteinExistence type="predicted"/>
<keyword evidence="1" id="KW-1133">Transmembrane helix</keyword>
<organism evidence="2">
    <name type="scientific">Bodo saltans virus</name>
    <dbReference type="NCBI Taxonomy" id="2024608"/>
    <lineage>
        <taxon>Viruses</taxon>
        <taxon>Varidnaviria</taxon>
        <taxon>Bamfordvirae</taxon>
        <taxon>Nucleocytoviricota</taxon>
        <taxon>Megaviricetes</taxon>
        <taxon>Imitervirales</taxon>
        <taxon>Mimiviridae</taxon>
        <taxon>Klosneuvirinae</taxon>
        <taxon>Theiavirus</taxon>
        <taxon>Theiavirus salishense</taxon>
    </lineage>
</organism>
<gene>
    <name evidence="2" type="ORF">BMW23_0006</name>
</gene>
<keyword evidence="3" id="KW-1185">Reference proteome</keyword>
<name>A0A2H4UT81_9VIRU</name>
<dbReference type="EMBL" id="MF782455">
    <property type="protein sequence ID" value="ATZ80069.1"/>
    <property type="molecule type" value="Genomic_DNA"/>
</dbReference>
<evidence type="ECO:0000256" key="1">
    <source>
        <dbReference type="SAM" id="Phobius"/>
    </source>
</evidence>
<feature type="transmembrane region" description="Helical" evidence="1">
    <location>
        <begin position="36"/>
        <end position="59"/>
    </location>
</feature>
<feature type="transmembrane region" description="Helical" evidence="1">
    <location>
        <begin position="12"/>
        <end position="29"/>
    </location>
</feature>
<sequence>MSYLSKNIKIMKHTIILCFTYVFVIYFTFSTRQINFLFYFFIRLVFYPSFFIFIIIHIIPQTLYTIVYTIFHTNNIFYISLFFVSDYKKSNLYRYMDFLPTM</sequence>
<reference evidence="2" key="1">
    <citation type="journal article" date="2017" name="Elife">
        <title>The kinetoplastid-infecting Bodo saltans virus (BsV), a window into the most abundant giant viruses in the sea.</title>
        <authorList>
            <person name="Deeg C.M."/>
            <person name="Chow C.-E.T."/>
            <person name="Suttle C.A."/>
        </authorList>
    </citation>
    <scope>NUCLEOTIDE SEQUENCE</scope>
    <source>
        <strain evidence="2">NG1</strain>
    </source>
</reference>
<dbReference type="Proteomes" id="UP000240325">
    <property type="component" value="Segment"/>
</dbReference>
<evidence type="ECO:0000313" key="2">
    <source>
        <dbReference type="EMBL" id="ATZ80069.1"/>
    </source>
</evidence>